<evidence type="ECO:0000313" key="1">
    <source>
        <dbReference type="EnsemblMetazoa" id="AALB014694-PA"/>
    </source>
</evidence>
<dbReference type="Proteomes" id="UP000069272">
    <property type="component" value="Chromosome 3R"/>
</dbReference>
<reference evidence="1 2" key="1">
    <citation type="journal article" date="2017" name="G3 (Bethesda)">
        <title>The Physical Genome Mapping of Anopheles albimanus Corrected Scaffold Misassemblies and Identified Interarm Rearrangements in Genus Anopheles.</title>
        <authorList>
            <person name="Artemov G.N."/>
            <person name="Peery A.N."/>
            <person name="Jiang X."/>
            <person name="Tu Z."/>
            <person name="Stegniy V.N."/>
            <person name="Sharakhova M.V."/>
            <person name="Sharakhov I.V."/>
        </authorList>
    </citation>
    <scope>NUCLEOTIDE SEQUENCE [LARGE SCALE GENOMIC DNA]</scope>
    <source>
        <strain evidence="1 2">ALBI9_A</strain>
    </source>
</reference>
<sequence>MQTRRRRYLCRINLRCLCSCMVQTAVCFDNGSMLVLTEEYLRTT</sequence>
<reference evidence="1" key="2">
    <citation type="submission" date="2022-08" db="UniProtKB">
        <authorList>
            <consortium name="EnsemblMetazoa"/>
        </authorList>
    </citation>
    <scope>IDENTIFICATION</scope>
    <source>
        <strain evidence="1">STECLA/ALBI9_A</strain>
    </source>
</reference>
<keyword evidence="2" id="KW-1185">Reference proteome</keyword>
<accession>A0A182FYK6</accession>
<organism evidence="1 2">
    <name type="scientific">Anopheles albimanus</name>
    <name type="common">New world malaria mosquito</name>
    <dbReference type="NCBI Taxonomy" id="7167"/>
    <lineage>
        <taxon>Eukaryota</taxon>
        <taxon>Metazoa</taxon>
        <taxon>Ecdysozoa</taxon>
        <taxon>Arthropoda</taxon>
        <taxon>Hexapoda</taxon>
        <taxon>Insecta</taxon>
        <taxon>Pterygota</taxon>
        <taxon>Neoptera</taxon>
        <taxon>Endopterygota</taxon>
        <taxon>Diptera</taxon>
        <taxon>Nematocera</taxon>
        <taxon>Culicoidea</taxon>
        <taxon>Culicidae</taxon>
        <taxon>Anophelinae</taxon>
        <taxon>Anopheles</taxon>
    </lineage>
</organism>
<name>A0A182FYK6_ANOAL</name>
<proteinExistence type="predicted"/>
<dbReference type="VEuPathDB" id="VectorBase:AALB014694"/>
<protein>
    <submittedName>
        <fullName evidence="1">Uncharacterized protein</fullName>
    </submittedName>
</protein>
<dbReference type="EnsemblMetazoa" id="AALB014694-RA">
    <property type="protein sequence ID" value="AALB014694-PA"/>
    <property type="gene ID" value="AALB014694"/>
</dbReference>
<dbReference type="AlphaFoldDB" id="A0A182FYK6"/>
<evidence type="ECO:0000313" key="2">
    <source>
        <dbReference type="Proteomes" id="UP000069272"/>
    </source>
</evidence>
<dbReference type="EnsemblMetazoa" id="AALB014694-RB">
    <property type="protein sequence ID" value="AALB014694-PB"/>
    <property type="gene ID" value="AALB014694"/>
</dbReference>